<feature type="region of interest" description="Disordered" evidence="1">
    <location>
        <begin position="95"/>
        <end position="144"/>
    </location>
</feature>
<organism evidence="2 3">
    <name type="scientific">Allomyces macrogynus (strain ATCC 38327)</name>
    <name type="common">Allomyces javanicus var. macrogynus</name>
    <dbReference type="NCBI Taxonomy" id="578462"/>
    <lineage>
        <taxon>Eukaryota</taxon>
        <taxon>Fungi</taxon>
        <taxon>Fungi incertae sedis</taxon>
        <taxon>Blastocladiomycota</taxon>
        <taxon>Blastocladiomycetes</taxon>
        <taxon>Blastocladiales</taxon>
        <taxon>Blastocladiaceae</taxon>
        <taxon>Allomyces</taxon>
    </lineage>
</organism>
<feature type="compositionally biased region" description="Low complexity" evidence="1">
    <location>
        <begin position="95"/>
        <end position="128"/>
    </location>
</feature>
<feature type="compositionally biased region" description="Low complexity" evidence="1">
    <location>
        <begin position="1"/>
        <end position="20"/>
    </location>
</feature>
<dbReference type="AlphaFoldDB" id="A0A0L0T391"/>
<evidence type="ECO:0000313" key="3">
    <source>
        <dbReference type="Proteomes" id="UP000054350"/>
    </source>
</evidence>
<accession>A0A0L0T391</accession>
<reference evidence="2 3" key="1">
    <citation type="submission" date="2009-11" db="EMBL/GenBank/DDBJ databases">
        <title>Annotation of Allomyces macrogynus ATCC 38327.</title>
        <authorList>
            <consortium name="The Broad Institute Genome Sequencing Platform"/>
            <person name="Russ C."/>
            <person name="Cuomo C."/>
            <person name="Burger G."/>
            <person name="Gray M.W."/>
            <person name="Holland P.W.H."/>
            <person name="King N."/>
            <person name="Lang F.B.F."/>
            <person name="Roger A.J."/>
            <person name="Ruiz-Trillo I."/>
            <person name="Young S.K."/>
            <person name="Zeng Q."/>
            <person name="Gargeya S."/>
            <person name="Fitzgerald M."/>
            <person name="Haas B."/>
            <person name="Abouelleil A."/>
            <person name="Alvarado L."/>
            <person name="Arachchi H.M."/>
            <person name="Berlin A."/>
            <person name="Chapman S.B."/>
            <person name="Gearin G."/>
            <person name="Goldberg J."/>
            <person name="Griggs A."/>
            <person name="Gujja S."/>
            <person name="Hansen M."/>
            <person name="Heiman D."/>
            <person name="Howarth C."/>
            <person name="Larimer J."/>
            <person name="Lui A."/>
            <person name="MacDonald P.J.P."/>
            <person name="McCowen C."/>
            <person name="Montmayeur A."/>
            <person name="Murphy C."/>
            <person name="Neiman D."/>
            <person name="Pearson M."/>
            <person name="Priest M."/>
            <person name="Roberts A."/>
            <person name="Saif S."/>
            <person name="Shea T."/>
            <person name="Sisk P."/>
            <person name="Stolte C."/>
            <person name="Sykes S."/>
            <person name="Wortman J."/>
            <person name="Nusbaum C."/>
            <person name="Birren B."/>
        </authorList>
    </citation>
    <scope>NUCLEOTIDE SEQUENCE [LARGE SCALE GENOMIC DNA]</scope>
    <source>
        <strain evidence="2 3">ATCC 38327</strain>
    </source>
</reference>
<dbReference type="VEuPathDB" id="FungiDB:AMAG_19908"/>
<protein>
    <submittedName>
        <fullName evidence="2">Uncharacterized protein</fullName>
    </submittedName>
</protein>
<feature type="compositionally biased region" description="Pro residues" evidence="1">
    <location>
        <begin position="129"/>
        <end position="138"/>
    </location>
</feature>
<keyword evidence="3" id="KW-1185">Reference proteome</keyword>
<name>A0A0L0T391_ALLM3</name>
<reference evidence="3" key="2">
    <citation type="submission" date="2009-11" db="EMBL/GenBank/DDBJ databases">
        <title>The Genome Sequence of Allomyces macrogynus strain ATCC 38327.</title>
        <authorList>
            <consortium name="The Broad Institute Genome Sequencing Platform"/>
            <person name="Russ C."/>
            <person name="Cuomo C."/>
            <person name="Shea T."/>
            <person name="Young S.K."/>
            <person name="Zeng Q."/>
            <person name="Koehrsen M."/>
            <person name="Haas B."/>
            <person name="Borodovsky M."/>
            <person name="Guigo R."/>
            <person name="Alvarado L."/>
            <person name="Berlin A."/>
            <person name="Borenstein D."/>
            <person name="Chen Z."/>
            <person name="Engels R."/>
            <person name="Freedman E."/>
            <person name="Gellesch M."/>
            <person name="Goldberg J."/>
            <person name="Griggs A."/>
            <person name="Gujja S."/>
            <person name="Heiman D."/>
            <person name="Hepburn T."/>
            <person name="Howarth C."/>
            <person name="Jen D."/>
            <person name="Larson L."/>
            <person name="Lewis B."/>
            <person name="Mehta T."/>
            <person name="Park D."/>
            <person name="Pearson M."/>
            <person name="Roberts A."/>
            <person name="Saif S."/>
            <person name="Shenoy N."/>
            <person name="Sisk P."/>
            <person name="Stolte C."/>
            <person name="Sykes S."/>
            <person name="Walk T."/>
            <person name="White J."/>
            <person name="Yandava C."/>
            <person name="Burger G."/>
            <person name="Gray M.W."/>
            <person name="Holland P.W.H."/>
            <person name="King N."/>
            <person name="Lang F.B.F."/>
            <person name="Roger A.J."/>
            <person name="Ruiz-Trillo I."/>
            <person name="Lander E."/>
            <person name="Nusbaum C."/>
        </authorList>
    </citation>
    <scope>NUCLEOTIDE SEQUENCE [LARGE SCALE GENOMIC DNA]</scope>
    <source>
        <strain evidence="3">ATCC 38327</strain>
    </source>
</reference>
<dbReference type="EMBL" id="GG745360">
    <property type="protein sequence ID" value="KNE69318.1"/>
    <property type="molecule type" value="Genomic_DNA"/>
</dbReference>
<proteinExistence type="predicted"/>
<evidence type="ECO:0000313" key="2">
    <source>
        <dbReference type="EMBL" id="KNE69318.1"/>
    </source>
</evidence>
<feature type="region of interest" description="Disordered" evidence="1">
    <location>
        <begin position="1"/>
        <end position="33"/>
    </location>
</feature>
<sequence>MSRSSTTKASANANASAATARKSRPLPAAPVSHAAAVSIPLLPRASNPAPHASTSHVVTLAHVVPGLSAVTSTGNLAALAHDDADDLYQHHSHDALLLPPQPSSSLPRASRSPSVRAAASRSTRSTTPSPAPPSPPSPRRLDSGFAPLAADALLGARCPSPAADAEHEAKVAAAATSAPVADSDNDDAYAKSLRGGWATPPGAARHDVPAARHPDYHLGNPYDPHDVRRALVPYHDNTLSFVFNKEVVGLVRTRQGITKARNTTPRTSGSLPLHAFLV</sequence>
<evidence type="ECO:0000256" key="1">
    <source>
        <dbReference type="SAM" id="MobiDB-lite"/>
    </source>
</evidence>
<gene>
    <name evidence="2" type="ORF">AMAG_19908</name>
</gene>
<dbReference type="Proteomes" id="UP000054350">
    <property type="component" value="Unassembled WGS sequence"/>
</dbReference>